<keyword evidence="1" id="KW-1133">Transmembrane helix</keyword>
<dbReference type="InterPro" id="IPR010178">
    <property type="entry name" value="Lit"/>
</dbReference>
<dbReference type="RefSeq" id="WP_092560064.1">
    <property type="nucleotide sequence ID" value="NZ_FOYZ01000005.1"/>
</dbReference>
<protein>
    <submittedName>
        <fullName evidence="2">Integral membrane protein TIGR01906</fullName>
    </submittedName>
</protein>
<keyword evidence="3" id="KW-1185">Reference proteome</keyword>
<accession>A0A1I6J9W4</accession>
<dbReference type="Proteomes" id="UP000199659">
    <property type="component" value="Unassembled WGS sequence"/>
</dbReference>
<reference evidence="2 3" key="1">
    <citation type="submission" date="2016-10" db="EMBL/GenBank/DDBJ databases">
        <authorList>
            <person name="de Groot N.N."/>
        </authorList>
    </citation>
    <scope>NUCLEOTIDE SEQUENCE [LARGE SCALE GENOMIC DNA]</scope>
    <source>
        <strain evidence="2 3">743A</strain>
    </source>
</reference>
<feature type="transmembrane region" description="Helical" evidence="1">
    <location>
        <begin position="102"/>
        <end position="119"/>
    </location>
</feature>
<dbReference type="EMBL" id="FOYZ01000005">
    <property type="protein sequence ID" value="SFR75749.1"/>
    <property type="molecule type" value="Genomic_DNA"/>
</dbReference>
<evidence type="ECO:0000313" key="2">
    <source>
        <dbReference type="EMBL" id="SFR75749.1"/>
    </source>
</evidence>
<name>A0A1I6J9W4_9FIRM</name>
<feature type="transmembrane region" description="Helical" evidence="1">
    <location>
        <begin position="196"/>
        <end position="219"/>
    </location>
</feature>
<dbReference type="Pfam" id="PF07314">
    <property type="entry name" value="Lit"/>
    <property type="match status" value="1"/>
</dbReference>
<dbReference type="STRING" id="37658.SAMN05661086_01492"/>
<keyword evidence="1" id="KW-0472">Membrane</keyword>
<evidence type="ECO:0000313" key="3">
    <source>
        <dbReference type="Proteomes" id="UP000199659"/>
    </source>
</evidence>
<evidence type="ECO:0000256" key="1">
    <source>
        <dbReference type="SAM" id="Phobius"/>
    </source>
</evidence>
<sequence length="229" mass="26711">MKKTKRLTIALSDFLIGLLFTLLFISIGVYLSVHFRPLYYWDVDYLHIEEYSGFEKAVILENYDTLIDYCSPFYSGELDFPSIPQSVNATIHFAEVKNIFNFFFYCGILCFAALFLILLTKHSHQKSIRGFRKQKSNRYLLVSSITTLVLPLLVGAGCALNFEQAFELFHKLFFRNDYWLFDPATDPIILMLPNTFFLHCALVIIFFVFLGSTVLFLVYRHNERKSARL</sequence>
<dbReference type="NCBIfam" id="TIGR01906">
    <property type="entry name" value="integ_TIGR01906"/>
    <property type="match status" value="1"/>
</dbReference>
<proteinExistence type="predicted"/>
<feature type="transmembrane region" description="Helical" evidence="1">
    <location>
        <begin position="139"/>
        <end position="162"/>
    </location>
</feature>
<keyword evidence="1" id="KW-0812">Transmembrane</keyword>
<gene>
    <name evidence="2" type="ORF">SAMN05661086_01492</name>
</gene>
<dbReference type="OrthoDB" id="9813051at2"/>
<dbReference type="AlphaFoldDB" id="A0A1I6J9W4"/>
<feature type="transmembrane region" description="Helical" evidence="1">
    <location>
        <begin position="7"/>
        <end position="31"/>
    </location>
</feature>
<organism evidence="2 3">
    <name type="scientific">Anaeromicropila populeti</name>
    <dbReference type="NCBI Taxonomy" id="37658"/>
    <lineage>
        <taxon>Bacteria</taxon>
        <taxon>Bacillati</taxon>
        <taxon>Bacillota</taxon>
        <taxon>Clostridia</taxon>
        <taxon>Lachnospirales</taxon>
        <taxon>Lachnospiraceae</taxon>
        <taxon>Anaeromicropila</taxon>
    </lineage>
</organism>